<dbReference type="Proteomes" id="UP001295469">
    <property type="component" value="Chromosome C02"/>
</dbReference>
<accession>A0A816KCT2</accession>
<sequence length="103" mass="11405">MKSEKQKLPRQKALEQRKSFSEQTNAARNPASHSGQEEAVRASGKETLKKLETTQEENDKLKTATQEAQKKAAVSDAAKKVDTLVGDVIIYGLNINQIVTGHW</sequence>
<gene>
    <name evidence="2" type="ORF">DARMORV10_C02P15770.1</name>
</gene>
<feature type="compositionally biased region" description="Basic and acidic residues" evidence="1">
    <location>
        <begin position="35"/>
        <end position="62"/>
    </location>
</feature>
<feature type="compositionally biased region" description="Polar residues" evidence="1">
    <location>
        <begin position="21"/>
        <end position="34"/>
    </location>
</feature>
<reference evidence="2" key="1">
    <citation type="submission" date="2021-01" db="EMBL/GenBank/DDBJ databases">
        <authorList>
            <consortium name="Genoscope - CEA"/>
            <person name="William W."/>
        </authorList>
    </citation>
    <scope>NUCLEOTIDE SEQUENCE</scope>
</reference>
<dbReference type="Gramene" id="CDY06553">
    <property type="protein sequence ID" value="CDY06553"/>
    <property type="gene ID" value="GSBRNA2T00122673001"/>
</dbReference>
<feature type="region of interest" description="Disordered" evidence="1">
    <location>
        <begin position="1"/>
        <end position="77"/>
    </location>
</feature>
<feature type="compositionally biased region" description="Low complexity" evidence="1">
    <location>
        <begin position="63"/>
        <end position="76"/>
    </location>
</feature>
<protein>
    <submittedName>
        <fullName evidence="2">(rape) hypothetical protein</fullName>
    </submittedName>
</protein>
<organism evidence="2">
    <name type="scientific">Brassica napus</name>
    <name type="common">Rape</name>
    <dbReference type="NCBI Taxonomy" id="3708"/>
    <lineage>
        <taxon>Eukaryota</taxon>
        <taxon>Viridiplantae</taxon>
        <taxon>Streptophyta</taxon>
        <taxon>Embryophyta</taxon>
        <taxon>Tracheophyta</taxon>
        <taxon>Spermatophyta</taxon>
        <taxon>Magnoliopsida</taxon>
        <taxon>eudicotyledons</taxon>
        <taxon>Gunneridae</taxon>
        <taxon>Pentapetalae</taxon>
        <taxon>rosids</taxon>
        <taxon>malvids</taxon>
        <taxon>Brassicales</taxon>
        <taxon>Brassicaceae</taxon>
        <taxon>Brassiceae</taxon>
        <taxon>Brassica</taxon>
    </lineage>
</organism>
<dbReference type="EMBL" id="HG994366">
    <property type="protein sequence ID" value="CAF1894546.1"/>
    <property type="molecule type" value="Genomic_DNA"/>
</dbReference>
<evidence type="ECO:0000313" key="2">
    <source>
        <dbReference type="EMBL" id="CAF1894546.1"/>
    </source>
</evidence>
<evidence type="ECO:0000256" key="1">
    <source>
        <dbReference type="SAM" id="MobiDB-lite"/>
    </source>
</evidence>
<proteinExistence type="predicted"/>
<dbReference type="SMR" id="A0A816KCT2"/>
<feature type="compositionally biased region" description="Basic and acidic residues" evidence="1">
    <location>
        <begin position="1"/>
        <end position="20"/>
    </location>
</feature>
<dbReference type="AlphaFoldDB" id="A0A816KCT2"/>
<name>A0A816KCT2_BRANA</name>